<protein>
    <recommendedName>
        <fullName evidence="10">Inosine triphosphate pyrophosphatase</fullName>
        <shortName evidence="10">ITPase</shortName>
        <shortName evidence="10">Inosine triphosphatase</shortName>
        <ecNumber evidence="10">3.6.1.66</ecNumber>
    </recommendedName>
    <alternativeName>
        <fullName evidence="10">Non-canonical purine NTP pyrophosphatase</fullName>
    </alternativeName>
    <alternativeName>
        <fullName evidence="10">Non-standard purine NTP pyrophosphatase</fullName>
    </alternativeName>
    <alternativeName>
        <fullName evidence="10">Nucleoside-triphosphate diphosphatase</fullName>
    </alternativeName>
    <alternativeName>
        <fullName evidence="10">Nucleoside-triphosphate pyrophosphatase</fullName>
        <shortName evidence="10">NTPase</shortName>
    </alternativeName>
    <alternativeName>
        <fullName evidence="10">XTP/dITP diphosphatase</fullName>
    </alternativeName>
</protein>
<dbReference type="PANTHER" id="PTHR11067">
    <property type="entry name" value="INOSINE TRIPHOSPHATE PYROPHOSPHATASE/HAM1 PROTEIN"/>
    <property type="match status" value="1"/>
</dbReference>
<dbReference type="AlphaFoldDB" id="A0A0A8LCS5"/>
<dbReference type="PANTHER" id="PTHR11067:SF9">
    <property type="entry name" value="INOSINE TRIPHOSPHATE PYROPHOSPHATASE"/>
    <property type="match status" value="1"/>
</dbReference>
<dbReference type="GO" id="GO:0009204">
    <property type="term" value="P:deoxyribonucleoside triphosphate catabolic process"/>
    <property type="evidence" value="ECO:0007669"/>
    <property type="project" value="UniProtKB-UniRule"/>
</dbReference>
<keyword evidence="8 10" id="KW-0464">Manganese</keyword>
<dbReference type="EMBL" id="CCBQ010000045">
    <property type="protein sequence ID" value="CDO95990.1"/>
    <property type="molecule type" value="Genomic_DNA"/>
</dbReference>
<dbReference type="GO" id="GO:0009117">
    <property type="term" value="P:nucleotide metabolic process"/>
    <property type="evidence" value="ECO:0007669"/>
    <property type="project" value="UniProtKB-KW"/>
</dbReference>
<evidence type="ECO:0000256" key="2">
    <source>
        <dbReference type="ARBA" id="ARBA00022490"/>
    </source>
</evidence>
<evidence type="ECO:0000256" key="8">
    <source>
        <dbReference type="ARBA" id="ARBA00023211"/>
    </source>
</evidence>
<evidence type="ECO:0000256" key="6">
    <source>
        <dbReference type="ARBA" id="ARBA00022842"/>
    </source>
</evidence>
<dbReference type="GO" id="GO:0000166">
    <property type="term" value="F:nucleotide binding"/>
    <property type="evidence" value="ECO:0007669"/>
    <property type="project" value="UniProtKB-KW"/>
</dbReference>
<dbReference type="GO" id="GO:0005737">
    <property type="term" value="C:cytoplasm"/>
    <property type="evidence" value="ECO:0007669"/>
    <property type="project" value="UniProtKB-SubCell"/>
</dbReference>
<dbReference type="GO" id="GO:0036222">
    <property type="term" value="F:XTP diphosphatase activity"/>
    <property type="evidence" value="ECO:0007669"/>
    <property type="project" value="UniProtKB-UniRule"/>
</dbReference>
<evidence type="ECO:0000313" key="12">
    <source>
        <dbReference type="EMBL" id="CDO95990.1"/>
    </source>
</evidence>
<dbReference type="NCBIfam" id="TIGR00042">
    <property type="entry name" value="RdgB/HAM1 family non-canonical purine NTP pyrophosphatase"/>
    <property type="match status" value="1"/>
</dbReference>
<feature type="binding site" evidence="10">
    <location>
        <position position="54"/>
    </location>
    <ligand>
        <name>ITP</name>
        <dbReference type="ChEBI" id="CHEBI:61402"/>
    </ligand>
</feature>
<comment type="function">
    <text evidence="10">Pyrophosphatase that hydrolyzes non-canonical purine nucleotides such as inosine triphosphate (ITP), deoxyinosine triphosphate (dITP) or xanthosine 5'-triphosphate (XTP) to their respective monophosphate derivatives. The enzyme does not distinguish between the deoxy- and ribose forms. Probably excludes non-canonical purines from RNA and DNA precursor pools, thus preventing their incorporation into RNA and DNA and avoiding chromosomal lesions.</text>
</comment>
<evidence type="ECO:0000256" key="1">
    <source>
        <dbReference type="ARBA" id="ARBA00008023"/>
    </source>
</evidence>
<evidence type="ECO:0000256" key="4">
    <source>
        <dbReference type="ARBA" id="ARBA00022741"/>
    </source>
</evidence>
<comment type="similarity">
    <text evidence="1 10 11">Belongs to the HAM1 NTPase family.</text>
</comment>
<dbReference type="InterPro" id="IPR029001">
    <property type="entry name" value="ITPase-like_fam"/>
</dbReference>
<comment type="caution">
    <text evidence="10">Lacks conserved residue(s) required for the propagation of feature annotation.</text>
</comment>
<dbReference type="HAMAP" id="MF_03148">
    <property type="entry name" value="HAM1_NTPase"/>
    <property type="match status" value="1"/>
</dbReference>
<dbReference type="Proteomes" id="UP000031516">
    <property type="component" value="Unassembled WGS sequence"/>
</dbReference>
<dbReference type="FunFam" id="3.90.950.10:FF:000009">
    <property type="entry name" value="Inosine triphosphate pyrophosphatase"/>
    <property type="match status" value="1"/>
</dbReference>
<comment type="subunit">
    <text evidence="10">Homodimer.</text>
</comment>
<proteinExistence type="inferred from homology"/>
<dbReference type="InterPro" id="IPR027502">
    <property type="entry name" value="ITPase"/>
</dbReference>
<dbReference type="GO" id="GO:0035870">
    <property type="term" value="F:dITP diphosphatase activity"/>
    <property type="evidence" value="ECO:0007669"/>
    <property type="project" value="UniProtKB-UniRule"/>
</dbReference>
<evidence type="ECO:0000313" key="13">
    <source>
        <dbReference type="Proteomes" id="UP000031516"/>
    </source>
</evidence>
<comment type="catalytic activity">
    <reaction evidence="10">
        <text>XTP + H2O = XMP + diphosphate + H(+)</text>
        <dbReference type="Rhea" id="RHEA:28610"/>
        <dbReference type="ChEBI" id="CHEBI:15377"/>
        <dbReference type="ChEBI" id="CHEBI:15378"/>
        <dbReference type="ChEBI" id="CHEBI:33019"/>
        <dbReference type="ChEBI" id="CHEBI:57464"/>
        <dbReference type="ChEBI" id="CHEBI:61314"/>
        <dbReference type="EC" id="3.6.1.66"/>
    </reaction>
</comment>
<dbReference type="CDD" id="cd00985">
    <property type="entry name" value="Maf_Ham1"/>
    <property type="match status" value="1"/>
</dbReference>
<keyword evidence="2 10" id="KW-0963">Cytoplasm</keyword>
<keyword evidence="9 10" id="KW-0539">Nucleus</keyword>
<organism evidence="12 13">
    <name type="scientific">Kluyveromyces dobzhanskii CBS 2104</name>
    <dbReference type="NCBI Taxonomy" id="1427455"/>
    <lineage>
        <taxon>Eukaryota</taxon>
        <taxon>Fungi</taxon>
        <taxon>Dikarya</taxon>
        <taxon>Ascomycota</taxon>
        <taxon>Saccharomycotina</taxon>
        <taxon>Saccharomycetes</taxon>
        <taxon>Saccharomycetales</taxon>
        <taxon>Saccharomycetaceae</taxon>
        <taxon>Kluyveromyces</taxon>
    </lineage>
</organism>
<evidence type="ECO:0000256" key="5">
    <source>
        <dbReference type="ARBA" id="ARBA00022801"/>
    </source>
</evidence>
<dbReference type="InterPro" id="IPR002637">
    <property type="entry name" value="RdgB/HAM1"/>
</dbReference>
<comment type="caution">
    <text evidence="12">The sequence shown here is derived from an EMBL/GenBank/DDBJ whole genome shotgun (WGS) entry which is preliminary data.</text>
</comment>
<feature type="binding site" evidence="10">
    <location>
        <begin position="147"/>
        <end position="150"/>
    </location>
    <ligand>
        <name>ITP</name>
        <dbReference type="ChEBI" id="CHEBI:61402"/>
    </ligand>
</feature>
<dbReference type="GO" id="GO:0046872">
    <property type="term" value="F:metal ion binding"/>
    <property type="evidence" value="ECO:0007669"/>
    <property type="project" value="UniProtKB-KW"/>
</dbReference>
<dbReference type="EC" id="3.6.1.66" evidence="10"/>
<feature type="binding site" evidence="10">
    <location>
        <begin position="10"/>
        <end position="15"/>
    </location>
    <ligand>
        <name>ITP</name>
        <dbReference type="ChEBI" id="CHEBI:61402"/>
    </ligand>
</feature>
<evidence type="ECO:0000256" key="3">
    <source>
        <dbReference type="ARBA" id="ARBA00022723"/>
    </source>
</evidence>
<comment type="subcellular location">
    <subcellularLocation>
        <location evidence="10">Cytoplasm</location>
    </subcellularLocation>
    <subcellularLocation>
        <location evidence="10">Nucleus</location>
    </subcellularLocation>
</comment>
<dbReference type="GO" id="GO:0036220">
    <property type="term" value="F:ITP diphosphatase activity"/>
    <property type="evidence" value="ECO:0007669"/>
    <property type="project" value="UniProtKB-UniRule"/>
</dbReference>
<accession>A0A0A8LCS5</accession>
<gene>
    <name evidence="10" type="primary">HAM1</name>
    <name evidence="12" type="ORF">KLDO_g4211</name>
</gene>
<name>A0A0A8LCS5_9SACH</name>
<feature type="binding site" evidence="10">
    <location>
        <position position="72"/>
    </location>
    <ligand>
        <name>Mg(2+)</name>
        <dbReference type="ChEBI" id="CHEBI:18420"/>
    </ligand>
</feature>
<dbReference type="SUPFAM" id="SSF52972">
    <property type="entry name" value="ITPase-like"/>
    <property type="match status" value="1"/>
</dbReference>
<keyword evidence="3 10" id="KW-0479">Metal-binding</keyword>
<keyword evidence="5 10" id="KW-0378">Hydrolase</keyword>
<evidence type="ECO:0000256" key="10">
    <source>
        <dbReference type="HAMAP-Rule" id="MF_03148"/>
    </source>
</evidence>
<dbReference type="GO" id="GO:0005634">
    <property type="term" value="C:nucleus"/>
    <property type="evidence" value="ECO:0007669"/>
    <property type="project" value="UniProtKB-SubCell"/>
</dbReference>
<feature type="binding site" evidence="10">
    <location>
        <position position="41"/>
    </location>
    <ligand>
        <name>Mg(2+)</name>
        <dbReference type="ChEBI" id="CHEBI:18420"/>
    </ligand>
</feature>
<keyword evidence="7 10" id="KW-0546">Nucleotide metabolism</keyword>
<dbReference type="Gene3D" id="3.90.950.10">
    <property type="match status" value="1"/>
</dbReference>
<keyword evidence="4 10" id="KW-0547">Nucleotide-binding</keyword>
<dbReference type="Pfam" id="PF01725">
    <property type="entry name" value="Ham1p_like"/>
    <property type="match status" value="1"/>
</dbReference>
<dbReference type="OrthoDB" id="6288734at2759"/>
<comment type="catalytic activity">
    <reaction evidence="10">
        <text>dITP + H2O = dIMP + diphosphate + H(+)</text>
        <dbReference type="Rhea" id="RHEA:28342"/>
        <dbReference type="ChEBI" id="CHEBI:15377"/>
        <dbReference type="ChEBI" id="CHEBI:15378"/>
        <dbReference type="ChEBI" id="CHEBI:33019"/>
        <dbReference type="ChEBI" id="CHEBI:61194"/>
        <dbReference type="ChEBI" id="CHEBI:61382"/>
        <dbReference type="EC" id="3.6.1.66"/>
    </reaction>
</comment>
<comment type="catalytic activity">
    <reaction evidence="10">
        <text>ITP + H2O = IMP + diphosphate + H(+)</text>
        <dbReference type="Rhea" id="RHEA:29399"/>
        <dbReference type="ChEBI" id="CHEBI:15377"/>
        <dbReference type="ChEBI" id="CHEBI:15378"/>
        <dbReference type="ChEBI" id="CHEBI:33019"/>
        <dbReference type="ChEBI" id="CHEBI:58053"/>
        <dbReference type="ChEBI" id="CHEBI:61402"/>
        <dbReference type="EC" id="3.6.1.66"/>
    </reaction>
</comment>
<keyword evidence="13" id="KW-1185">Reference proteome</keyword>
<feature type="binding site" evidence="10">
    <location>
        <begin position="72"/>
        <end position="73"/>
    </location>
    <ligand>
        <name>ITP</name>
        <dbReference type="ChEBI" id="CHEBI:61402"/>
    </ligand>
</feature>
<reference evidence="12 13" key="1">
    <citation type="submission" date="2014-03" db="EMBL/GenBank/DDBJ databases">
        <title>The genome of Kluyveromyces dobzhanskii.</title>
        <authorList>
            <person name="Nystedt B."/>
            <person name="Astrom S."/>
        </authorList>
    </citation>
    <scope>NUCLEOTIDE SEQUENCE [LARGE SCALE GENOMIC DNA]</scope>
    <source>
        <strain evidence="12 13">CBS 2104</strain>
    </source>
</reference>
<sequence>MSTPKIVFVTGNANKLREVTMILGGDSSPFTLVNEPLDLEEVQGADLEQIALAKLQQAVSALGVGKPVFVEDTALCFDEFNGLPGAYIKWFVKSMGLEKIVKMLDNFQNKGAYAITTIAYADSKGQFHIFQGKTHGTIVSSNGPTDFGWDSIFQPDEGHNNETYALMAKEDKNKISQRGRAFAQLKEYLYNTGA</sequence>
<keyword evidence="6 10" id="KW-0460">Magnesium</keyword>
<evidence type="ECO:0000256" key="7">
    <source>
        <dbReference type="ARBA" id="ARBA00023080"/>
    </source>
</evidence>
<evidence type="ECO:0000256" key="9">
    <source>
        <dbReference type="ARBA" id="ARBA00023242"/>
    </source>
</evidence>
<evidence type="ECO:0000256" key="11">
    <source>
        <dbReference type="RuleBase" id="RU003781"/>
    </source>
</evidence>
<comment type="cofactor">
    <cofactor evidence="10">
        <name>Mg(2+)</name>
        <dbReference type="ChEBI" id="CHEBI:18420"/>
    </cofactor>
    <cofactor evidence="10">
        <name>Mn(2+)</name>
        <dbReference type="ChEBI" id="CHEBI:29035"/>
    </cofactor>
    <text evidence="10">Binds 1 divalent metal cation per subunit; can use either Mg(2+) or Mn(2+).</text>
</comment>
<feature type="binding site" evidence="10">
    <location>
        <position position="172"/>
    </location>
    <ligand>
        <name>ITP</name>
        <dbReference type="ChEBI" id="CHEBI:61402"/>
    </ligand>
</feature>